<dbReference type="RefSeq" id="WP_089786763.1">
    <property type="nucleotide sequence ID" value="NZ_FOKW01000003.1"/>
</dbReference>
<accession>A0A1I1F6G1</accession>
<name>A0A1I1F6G1_NATHA</name>
<reference evidence="2" key="1">
    <citation type="submission" date="2016-10" db="EMBL/GenBank/DDBJ databases">
        <authorList>
            <person name="Varghese N."/>
            <person name="Submissions S."/>
        </authorList>
    </citation>
    <scope>NUCLEOTIDE SEQUENCE [LARGE SCALE GENOMIC DNA]</scope>
    <source>
        <strain evidence="2">DSM 13078</strain>
    </source>
</reference>
<evidence type="ECO:0000313" key="1">
    <source>
        <dbReference type="EMBL" id="SFB94975.1"/>
    </source>
</evidence>
<dbReference type="EMBL" id="FOKW01000003">
    <property type="protein sequence ID" value="SFB94975.1"/>
    <property type="molecule type" value="Genomic_DNA"/>
</dbReference>
<evidence type="ECO:0000313" key="2">
    <source>
        <dbReference type="Proteomes" id="UP000199161"/>
    </source>
</evidence>
<organism evidence="1 2">
    <name type="scientific">Natronobacterium haloterrestre</name>
    <name type="common">Halobiforma haloterrestris</name>
    <dbReference type="NCBI Taxonomy" id="148448"/>
    <lineage>
        <taxon>Archaea</taxon>
        <taxon>Methanobacteriati</taxon>
        <taxon>Methanobacteriota</taxon>
        <taxon>Stenosarchaea group</taxon>
        <taxon>Halobacteria</taxon>
        <taxon>Halobacteriales</taxon>
        <taxon>Natrialbaceae</taxon>
        <taxon>Natronobacterium</taxon>
    </lineage>
</organism>
<dbReference type="Gene3D" id="1.10.10.1150">
    <property type="entry name" value="Coenzyme PQQ synthesis protein D (PqqD)"/>
    <property type="match status" value="1"/>
</dbReference>
<dbReference type="Proteomes" id="UP000199161">
    <property type="component" value="Unassembled WGS sequence"/>
</dbReference>
<protein>
    <submittedName>
        <fullName evidence="1">Coenzyme PQQ synthesis protein D (PqqD)</fullName>
    </submittedName>
</protein>
<gene>
    <name evidence="1" type="ORF">SAMN05444422_103200</name>
</gene>
<dbReference type="AlphaFoldDB" id="A0A1I1F6G1"/>
<dbReference type="InterPro" id="IPR008792">
    <property type="entry name" value="PQQD"/>
</dbReference>
<dbReference type="InterPro" id="IPR041881">
    <property type="entry name" value="PqqD_sf"/>
</dbReference>
<sequence>MSTHAPDAIPRRTADDWKERVVDGERRVTVHWTKAPRNRIDAFLFDLFGTDLDRELALDPVGTTVWRHCDGDHTVAEIASIVAETHDADRVDPVDETLAHFLLQLEERGLIGFEDE</sequence>
<keyword evidence="2" id="KW-1185">Reference proteome</keyword>
<proteinExistence type="predicted"/>
<dbReference type="OrthoDB" id="211309at2157"/>
<dbReference type="Pfam" id="PF05402">
    <property type="entry name" value="PqqD"/>
    <property type="match status" value="1"/>
</dbReference>